<feature type="region of interest" description="Disordered" evidence="6">
    <location>
        <begin position="211"/>
        <end position="250"/>
    </location>
</feature>
<feature type="region of interest" description="Disordered" evidence="6">
    <location>
        <begin position="1"/>
        <end position="22"/>
    </location>
</feature>
<reference evidence="8 9" key="1">
    <citation type="submission" date="2024-01" db="EMBL/GenBank/DDBJ databases">
        <title>Genome assemblies of Stephania.</title>
        <authorList>
            <person name="Yang L."/>
        </authorList>
    </citation>
    <scope>NUCLEOTIDE SEQUENCE [LARGE SCALE GENOMIC DNA]</scope>
    <source>
        <strain evidence="8">QJT</strain>
        <tissue evidence="8">Leaf</tissue>
    </source>
</reference>
<evidence type="ECO:0000256" key="1">
    <source>
        <dbReference type="ARBA" id="ARBA00005775"/>
    </source>
</evidence>
<dbReference type="InterPro" id="IPR016024">
    <property type="entry name" value="ARM-type_fold"/>
</dbReference>
<keyword evidence="2" id="KW-0396">Initiation factor</keyword>
<dbReference type="PANTHER" id="PTHR23253:SF9">
    <property type="entry name" value="EUKARYOTIC TRANSLATION INITIATION FACTOR 4 GAMMA 2"/>
    <property type="match status" value="1"/>
</dbReference>
<dbReference type="GO" id="GO:0003729">
    <property type="term" value="F:mRNA binding"/>
    <property type="evidence" value="ECO:0007669"/>
    <property type="project" value="TreeGrafter"/>
</dbReference>
<dbReference type="Pfam" id="PF02847">
    <property type="entry name" value="MA3"/>
    <property type="match status" value="1"/>
</dbReference>
<gene>
    <name evidence="8" type="ORF">Sjap_004668</name>
</gene>
<dbReference type="GO" id="GO:0006417">
    <property type="term" value="P:regulation of translation"/>
    <property type="evidence" value="ECO:0007669"/>
    <property type="project" value="UniProtKB-KW"/>
</dbReference>
<evidence type="ECO:0000256" key="5">
    <source>
        <dbReference type="ARBA" id="ARBA00067320"/>
    </source>
</evidence>
<name>A0AAP0K4Z4_9MAGN</name>
<feature type="region of interest" description="Disordered" evidence="6">
    <location>
        <begin position="694"/>
        <end position="745"/>
    </location>
</feature>
<feature type="region of interest" description="Disordered" evidence="6">
    <location>
        <begin position="265"/>
        <end position="286"/>
    </location>
</feature>
<dbReference type="SUPFAM" id="SSF48371">
    <property type="entry name" value="ARM repeat"/>
    <property type="match status" value="2"/>
</dbReference>
<dbReference type="FunFam" id="1.25.40.180:FF:000024">
    <property type="entry name" value="Eukaryotic translation initiation factor 4G"/>
    <property type="match status" value="1"/>
</dbReference>
<dbReference type="SMART" id="SM00543">
    <property type="entry name" value="MIF4G"/>
    <property type="match status" value="1"/>
</dbReference>
<dbReference type="InterPro" id="IPR003890">
    <property type="entry name" value="MIF4G-like_typ-3"/>
</dbReference>
<comment type="similarity">
    <text evidence="1">Belongs to the eukaryotic initiation factor 4G family.</text>
</comment>
<dbReference type="InterPro" id="IPR003891">
    <property type="entry name" value="Initiation_fac_eIF4g_MI"/>
</dbReference>
<proteinExistence type="inferred from homology"/>
<protein>
    <recommendedName>
        <fullName evidence="5">Eukaryotic translation initiation factor 4G</fullName>
    </recommendedName>
</protein>
<feature type="compositionally biased region" description="Low complexity" evidence="6">
    <location>
        <begin position="147"/>
        <end position="157"/>
    </location>
</feature>
<feature type="compositionally biased region" description="Basic and acidic residues" evidence="6">
    <location>
        <begin position="7"/>
        <end position="17"/>
    </location>
</feature>
<keyword evidence="9" id="KW-1185">Reference proteome</keyword>
<evidence type="ECO:0000256" key="2">
    <source>
        <dbReference type="ARBA" id="ARBA00022540"/>
    </source>
</evidence>
<evidence type="ECO:0000259" key="7">
    <source>
        <dbReference type="PROSITE" id="PS51366"/>
    </source>
</evidence>
<dbReference type="GO" id="GO:0016281">
    <property type="term" value="C:eukaryotic translation initiation factor 4F complex"/>
    <property type="evidence" value="ECO:0007669"/>
    <property type="project" value="TreeGrafter"/>
</dbReference>
<feature type="compositionally biased region" description="Basic and acidic residues" evidence="6">
    <location>
        <begin position="697"/>
        <end position="714"/>
    </location>
</feature>
<dbReference type="FunFam" id="1.25.40.180:FF:000034">
    <property type="entry name" value="Eukaryotic translation initiation factor 4G"/>
    <property type="match status" value="1"/>
</dbReference>
<comment type="caution">
    <text evidence="8">The sequence shown here is derived from an EMBL/GenBank/DDBJ whole genome shotgun (WGS) entry which is preliminary data.</text>
</comment>
<dbReference type="Proteomes" id="UP001417504">
    <property type="component" value="Unassembled WGS sequence"/>
</dbReference>
<feature type="region of interest" description="Disordered" evidence="6">
    <location>
        <begin position="327"/>
        <end position="369"/>
    </location>
</feature>
<evidence type="ECO:0000256" key="4">
    <source>
        <dbReference type="ARBA" id="ARBA00022917"/>
    </source>
</evidence>
<feature type="region of interest" description="Disordered" evidence="6">
    <location>
        <begin position="895"/>
        <end position="929"/>
    </location>
</feature>
<evidence type="ECO:0000256" key="6">
    <source>
        <dbReference type="SAM" id="MobiDB-lite"/>
    </source>
</evidence>
<keyword evidence="4" id="KW-0648">Protein biosynthesis</keyword>
<evidence type="ECO:0000313" key="9">
    <source>
        <dbReference type="Proteomes" id="UP001417504"/>
    </source>
</evidence>
<dbReference type="PANTHER" id="PTHR23253">
    <property type="entry name" value="EUKARYOTIC TRANSLATION INITIATION FACTOR 4 GAMMA"/>
    <property type="match status" value="1"/>
</dbReference>
<sequence length="1107" mass="121970">MPGDIDMASRVRQDEGKAQPSVGIEHVTDVSKTLEISEGPTSGFLEKETEPGTKETINNNEFGSAEAGIGKADRLCSDGVDTVSENLVIHHEDVTSTMDGPAAGSESSVIQNTSIVESGVSHHEVLPPLEQVSSEVSSRLEGKGMESTSSGVGLVSTSKDKSTLESTKLGNNPAKGKKKMKDILKAADAAGSTSDLYMAYKGPEVKLESSISSESIDNSSSVDVKPAPSDSAENNVLTSEEDGQIKAELDDWEDAADISTPKLKTYGSKQGHGGVLPQDEDGSGVASKKKYSRDFLLTFMESCTDFPSGAKKVDALMSCQVGNSHINDREPYTNSGRNMDGGGGPRAERRGSGMIEDDKWSKSPGPFGSGRDPRMEIGHGGNVVGFRPGQGGNHGVVRNPRGQTGGILSGPMLSLTSQGSIQRNNSDADRWQRARGLIPSPQPHQQMHKAEKKYEVGKASDEEENMQRQLKAILNKLTPQNFDKLFEQVKAVNIDNAVTLRGVISQIFDKALMEPTFCEMYANFCSHLAGELPDFSEDNEKITFKRLLLTKCQEEFERGEREQAEANRVEEEGEIKCSEEERVEKKTKARRRMLGNIRLIGELYKKKMLTERIMHECIRKLLAVGHNQNPDEEDVEALCKLMSTIGEMIDHAKAKEHIDVYFNVMIELSNDMSFSSRVRFMLKDSIDLRKNKWQQRRKVEGPKKIEEVHRDAAQERQAQTSRLARGPSMGSSVRRGPMDFGPRGSTMMPSPNAQLGGNRGLPAQIRGYGGQDVRLEDRHPYESRMLSVPLSQRPIDDSITLGPQGGLARGMSIRGHPLMSGAPLVDIPSSLLESRRMAAGPNGYSSTSDWIPNNSREEIMPRYASDRSMVMPAYEQLNSQEQHAYVENREFRNADRSFDGPRATSPATCVPGSSNSSTSQQAPSEKVYPEERLRDLSIAAIKEFYSAKDEKEVALCIKDLNSPSFYPSMVSLWVTDSFERKDMERDLLTKLLVNLTKSRDSLLSQVQLIKGFEFVLDTLEDAVNDAPRAAEFLGCILGKVILENVVSLGDVEQLIHEQGRLLQIGLASDVLGSTLEIIKLEKGESVLNKMRKNSNLRLEDFQPQNPY</sequence>
<dbReference type="SMART" id="SM00544">
    <property type="entry name" value="MA3"/>
    <property type="match status" value="1"/>
</dbReference>
<accession>A0AAP0K4Z4</accession>
<feature type="region of interest" description="Disordered" evidence="6">
    <location>
        <begin position="37"/>
        <end position="66"/>
    </location>
</feature>
<dbReference type="GO" id="GO:0003743">
    <property type="term" value="F:translation initiation factor activity"/>
    <property type="evidence" value="ECO:0007669"/>
    <property type="project" value="UniProtKB-KW"/>
</dbReference>
<dbReference type="AlphaFoldDB" id="A0AAP0K4Z4"/>
<feature type="compositionally biased region" description="Basic and acidic residues" evidence="6">
    <location>
        <begin position="346"/>
        <end position="361"/>
    </location>
</feature>
<dbReference type="Pfam" id="PF02854">
    <property type="entry name" value="MIF4G"/>
    <property type="match status" value="1"/>
</dbReference>
<keyword evidence="3" id="KW-0810">Translation regulation</keyword>
<evidence type="ECO:0000313" key="8">
    <source>
        <dbReference type="EMBL" id="KAK9144765.1"/>
    </source>
</evidence>
<organism evidence="8 9">
    <name type="scientific">Stephania japonica</name>
    <dbReference type="NCBI Taxonomy" id="461633"/>
    <lineage>
        <taxon>Eukaryota</taxon>
        <taxon>Viridiplantae</taxon>
        <taxon>Streptophyta</taxon>
        <taxon>Embryophyta</taxon>
        <taxon>Tracheophyta</taxon>
        <taxon>Spermatophyta</taxon>
        <taxon>Magnoliopsida</taxon>
        <taxon>Ranunculales</taxon>
        <taxon>Menispermaceae</taxon>
        <taxon>Menispermoideae</taxon>
        <taxon>Cissampelideae</taxon>
        <taxon>Stephania</taxon>
    </lineage>
</organism>
<feature type="region of interest" description="Disordered" evidence="6">
    <location>
        <begin position="142"/>
        <end position="176"/>
    </location>
</feature>
<feature type="domain" description="MI" evidence="7">
    <location>
        <begin position="932"/>
        <end position="1056"/>
    </location>
</feature>
<feature type="compositionally biased region" description="Low complexity" evidence="6">
    <location>
        <begin position="211"/>
        <end position="224"/>
    </location>
</feature>
<dbReference type="Gene3D" id="1.25.40.180">
    <property type="match status" value="2"/>
</dbReference>
<dbReference type="PROSITE" id="PS51366">
    <property type="entry name" value="MI"/>
    <property type="match status" value="1"/>
</dbReference>
<feature type="compositionally biased region" description="Low complexity" evidence="6">
    <location>
        <begin position="913"/>
        <end position="924"/>
    </location>
</feature>
<evidence type="ECO:0000256" key="3">
    <source>
        <dbReference type="ARBA" id="ARBA00022845"/>
    </source>
</evidence>
<dbReference type="EMBL" id="JBBNAE010000002">
    <property type="protein sequence ID" value="KAK9144765.1"/>
    <property type="molecule type" value="Genomic_DNA"/>
</dbReference>